<keyword evidence="4 6" id="KW-1133">Transmembrane helix</keyword>
<evidence type="ECO:0000256" key="5">
    <source>
        <dbReference type="ARBA" id="ARBA00023136"/>
    </source>
</evidence>
<feature type="transmembrane region" description="Helical" evidence="6">
    <location>
        <begin position="121"/>
        <end position="140"/>
    </location>
</feature>
<evidence type="ECO:0000256" key="1">
    <source>
        <dbReference type="ARBA" id="ARBA00004651"/>
    </source>
</evidence>
<feature type="transmembrane region" description="Helical" evidence="6">
    <location>
        <begin position="271"/>
        <end position="293"/>
    </location>
</feature>
<evidence type="ECO:0000313" key="9">
    <source>
        <dbReference type="Proteomes" id="UP000177354"/>
    </source>
</evidence>
<name>A0A1F5Z0N7_9BACT</name>
<feature type="domain" description="EamA" evidence="7">
    <location>
        <begin position="151"/>
        <end position="288"/>
    </location>
</feature>
<evidence type="ECO:0000313" key="8">
    <source>
        <dbReference type="EMBL" id="OGG05747.1"/>
    </source>
</evidence>
<feature type="transmembrane region" description="Helical" evidence="6">
    <location>
        <begin position="146"/>
        <end position="168"/>
    </location>
</feature>
<dbReference type="AlphaFoldDB" id="A0A1F5Z0N7"/>
<dbReference type="InterPro" id="IPR037185">
    <property type="entry name" value="EmrE-like"/>
</dbReference>
<dbReference type="EMBL" id="MFJF01000026">
    <property type="protein sequence ID" value="OGG05747.1"/>
    <property type="molecule type" value="Genomic_DNA"/>
</dbReference>
<dbReference type="GO" id="GO:0005886">
    <property type="term" value="C:plasma membrane"/>
    <property type="evidence" value="ECO:0007669"/>
    <property type="project" value="UniProtKB-SubCell"/>
</dbReference>
<evidence type="ECO:0000256" key="3">
    <source>
        <dbReference type="ARBA" id="ARBA00022692"/>
    </source>
</evidence>
<feature type="transmembrane region" description="Helical" evidence="6">
    <location>
        <begin position="91"/>
        <end position="112"/>
    </location>
</feature>
<gene>
    <name evidence="8" type="ORF">A2777_05170</name>
</gene>
<proteinExistence type="predicted"/>
<feature type="transmembrane region" description="Helical" evidence="6">
    <location>
        <begin position="66"/>
        <end position="85"/>
    </location>
</feature>
<dbReference type="PANTHER" id="PTHR32322">
    <property type="entry name" value="INNER MEMBRANE TRANSPORTER"/>
    <property type="match status" value="1"/>
</dbReference>
<feature type="transmembrane region" description="Helical" evidence="6">
    <location>
        <begin position="180"/>
        <end position="204"/>
    </location>
</feature>
<evidence type="ECO:0000256" key="2">
    <source>
        <dbReference type="ARBA" id="ARBA00022475"/>
    </source>
</evidence>
<feature type="transmembrane region" description="Helical" evidence="6">
    <location>
        <begin position="246"/>
        <end position="265"/>
    </location>
</feature>
<comment type="caution">
    <text evidence="8">The sequence shown here is derived from an EMBL/GenBank/DDBJ whole genome shotgun (WGS) entry which is preliminary data.</text>
</comment>
<dbReference type="Proteomes" id="UP000177354">
    <property type="component" value="Unassembled WGS sequence"/>
</dbReference>
<keyword evidence="2" id="KW-1003">Cell membrane</keyword>
<dbReference type="InterPro" id="IPR050638">
    <property type="entry name" value="AA-Vitamin_Transporters"/>
</dbReference>
<evidence type="ECO:0000259" key="7">
    <source>
        <dbReference type="Pfam" id="PF00892"/>
    </source>
</evidence>
<sequence length="295" mass="32495">MAEKYKAVFSLGITVTLFAFLAIIAKSLVADTPSVIVLFLRMVFAFFAFLPFLLKSKVWRKKHFKDLIFTSVFSGINVTLFMTGIEFTSASVSQLIYAAMPVLTILSGLILFNQKFSKTRVTGVVIGLLGIVFIIFRSAVEMGETITGSLSGNLLITIAMLSWLTYVLRSKKLSAYFRPVEIGSVSVTVGLIISILLLAIRLLINQTVPALSLPLLLGALYMGVLGTFITYILLQYAIKILSPLTVNLTAYIQPIITTFLAVIILGEKLTVNFIIGSLFVFMGIFLTVTMEFINR</sequence>
<dbReference type="Pfam" id="PF00892">
    <property type="entry name" value="EamA"/>
    <property type="match status" value="2"/>
</dbReference>
<feature type="transmembrane region" description="Helical" evidence="6">
    <location>
        <begin position="35"/>
        <end position="54"/>
    </location>
</feature>
<evidence type="ECO:0000256" key="6">
    <source>
        <dbReference type="SAM" id="Phobius"/>
    </source>
</evidence>
<protein>
    <recommendedName>
        <fullName evidence="7">EamA domain-containing protein</fullName>
    </recommendedName>
</protein>
<feature type="transmembrane region" description="Helical" evidence="6">
    <location>
        <begin position="210"/>
        <end position="234"/>
    </location>
</feature>
<keyword evidence="3 6" id="KW-0812">Transmembrane</keyword>
<dbReference type="PANTHER" id="PTHR32322:SF18">
    <property type="entry name" value="S-ADENOSYLMETHIONINE_S-ADENOSYLHOMOCYSTEINE TRANSPORTER"/>
    <property type="match status" value="1"/>
</dbReference>
<evidence type="ECO:0000256" key="4">
    <source>
        <dbReference type="ARBA" id="ARBA00022989"/>
    </source>
</evidence>
<keyword evidence="5 6" id="KW-0472">Membrane</keyword>
<comment type="subcellular location">
    <subcellularLocation>
        <location evidence="1">Cell membrane</location>
        <topology evidence="1">Multi-pass membrane protein</topology>
    </subcellularLocation>
</comment>
<accession>A0A1F5Z0N7</accession>
<feature type="domain" description="EamA" evidence="7">
    <location>
        <begin position="12"/>
        <end position="135"/>
    </location>
</feature>
<organism evidence="8 9">
    <name type="scientific">Candidatus Gottesmanbacteria bacterium RIFCSPHIGHO2_01_FULL_40_15</name>
    <dbReference type="NCBI Taxonomy" id="1798376"/>
    <lineage>
        <taxon>Bacteria</taxon>
        <taxon>Candidatus Gottesmaniibacteriota</taxon>
    </lineage>
</organism>
<dbReference type="InterPro" id="IPR000620">
    <property type="entry name" value="EamA_dom"/>
</dbReference>
<dbReference type="SUPFAM" id="SSF103481">
    <property type="entry name" value="Multidrug resistance efflux transporter EmrE"/>
    <property type="match status" value="2"/>
</dbReference>
<reference evidence="8 9" key="1">
    <citation type="journal article" date="2016" name="Nat. Commun.">
        <title>Thousands of microbial genomes shed light on interconnected biogeochemical processes in an aquifer system.</title>
        <authorList>
            <person name="Anantharaman K."/>
            <person name="Brown C.T."/>
            <person name="Hug L.A."/>
            <person name="Sharon I."/>
            <person name="Castelle C.J."/>
            <person name="Probst A.J."/>
            <person name="Thomas B.C."/>
            <person name="Singh A."/>
            <person name="Wilkins M.J."/>
            <person name="Karaoz U."/>
            <person name="Brodie E.L."/>
            <person name="Williams K.H."/>
            <person name="Hubbard S.S."/>
            <person name="Banfield J.F."/>
        </authorList>
    </citation>
    <scope>NUCLEOTIDE SEQUENCE [LARGE SCALE GENOMIC DNA]</scope>
</reference>
<feature type="transmembrane region" description="Helical" evidence="6">
    <location>
        <begin position="7"/>
        <end position="29"/>
    </location>
</feature>